<gene>
    <name evidence="2" type="ORF">Pcinc_015826</name>
</gene>
<sequence>MELVSPDGVPSVLPAGTNGSIYVGSKVHCRNRMMPGRRPGIGDHSLSQGVSPLIPINTHMGRDPTKSYFPATTTQEDKPLKNGQHQGMGRVKIAQGLQGTT</sequence>
<dbReference type="AlphaFoldDB" id="A0AAE1FTN6"/>
<evidence type="ECO:0000313" key="3">
    <source>
        <dbReference type="Proteomes" id="UP001286313"/>
    </source>
</evidence>
<accession>A0AAE1FTN6</accession>
<protein>
    <submittedName>
        <fullName evidence="2">Uncharacterized protein</fullName>
    </submittedName>
</protein>
<feature type="region of interest" description="Disordered" evidence="1">
    <location>
        <begin position="33"/>
        <end position="101"/>
    </location>
</feature>
<comment type="caution">
    <text evidence="2">The sequence shown here is derived from an EMBL/GenBank/DDBJ whole genome shotgun (WGS) entry which is preliminary data.</text>
</comment>
<dbReference type="EMBL" id="JAWQEG010001420">
    <property type="protein sequence ID" value="KAK3879626.1"/>
    <property type="molecule type" value="Genomic_DNA"/>
</dbReference>
<keyword evidence="3" id="KW-1185">Reference proteome</keyword>
<reference evidence="2" key="1">
    <citation type="submission" date="2023-10" db="EMBL/GenBank/DDBJ databases">
        <title>Genome assemblies of two species of porcelain crab, Petrolisthes cinctipes and Petrolisthes manimaculis (Anomura: Porcellanidae).</title>
        <authorList>
            <person name="Angst P."/>
        </authorList>
    </citation>
    <scope>NUCLEOTIDE SEQUENCE</scope>
    <source>
        <strain evidence="2">PB745_01</strain>
        <tissue evidence="2">Gill</tissue>
    </source>
</reference>
<organism evidence="2 3">
    <name type="scientific">Petrolisthes cinctipes</name>
    <name type="common">Flat porcelain crab</name>
    <dbReference type="NCBI Taxonomy" id="88211"/>
    <lineage>
        <taxon>Eukaryota</taxon>
        <taxon>Metazoa</taxon>
        <taxon>Ecdysozoa</taxon>
        <taxon>Arthropoda</taxon>
        <taxon>Crustacea</taxon>
        <taxon>Multicrustacea</taxon>
        <taxon>Malacostraca</taxon>
        <taxon>Eumalacostraca</taxon>
        <taxon>Eucarida</taxon>
        <taxon>Decapoda</taxon>
        <taxon>Pleocyemata</taxon>
        <taxon>Anomura</taxon>
        <taxon>Galatheoidea</taxon>
        <taxon>Porcellanidae</taxon>
        <taxon>Petrolisthes</taxon>
    </lineage>
</organism>
<proteinExistence type="predicted"/>
<evidence type="ECO:0000313" key="2">
    <source>
        <dbReference type="EMBL" id="KAK3879626.1"/>
    </source>
</evidence>
<name>A0AAE1FTN6_PETCI</name>
<dbReference type="Proteomes" id="UP001286313">
    <property type="component" value="Unassembled WGS sequence"/>
</dbReference>
<evidence type="ECO:0000256" key="1">
    <source>
        <dbReference type="SAM" id="MobiDB-lite"/>
    </source>
</evidence>